<feature type="non-terminal residue" evidence="1">
    <location>
        <position position="1"/>
    </location>
</feature>
<dbReference type="AlphaFoldDB" id="A0A653C9I7"/>
<organism evidence="1 2">
    <name type="scientific">Callosobruchus maculatus</name>
    <name type="common">Southern cowpea weevil</name>
    <name type="synonym">Pulse bruchid</name>
    <dbReference type="NCBI Taxonomy" id="64391"/>
    <lineage>
        <taxon>Eukaryota</taxon>
        <taxon>Metazoa</taxon>
        <taxon>Ecdysozoa</taxon>
        <taxon>Arthropoda</taxon>
        <taxon>Hexapoda</taxon>
        <taxon>Insecta</taxon>
        <taxon>Pterygota</taxon>
        <taxon>Neoptera</taxon>
        <taxon>Endopterygota</taxon>
        <taxon>Coleoptera</taxon>
        <taxon>Polyphaga</taxon>
        <taxon>Cucujiformia</taxon>
        <taxon>Chrysomeloidea</taxon>
        <taxon>Chrysomelidae</taxon>
        <taxon>Bruchinae</taxon>
        <taxon>Bruchini</taxon>
        <taxon>Callosobruchus</taxon>
    </lineage>
</organism>
<keyword evidence="2" id="KW-1185">Reference proteome</keyword>
<gene>
    <name evidence="1" type="ORF">CALMAC_LOCUS7016</name>
</gene>
<sequence>RSDSDILPTLSLVSVFHKCLRSDSDITNADERFDVIIAVCQSDNLLKFF</sequence>
<accession>A0A653C9I7</accession>
<protein>
    <submittedName>
        <fullName evidence="1">Uncharacterized protein</fullName>
    </submittedName>
</protein>
<reference evidence="1 2" key="1">
    <citation type="submission" date="2019-01" db="EMBL/GenBank/DDBJ databases">
        <authorList>
            <person name="Sayadi A."/>
        </authorList>
    </citation>
    <scope>NUCLEOTIDE SEQUENCE [LARGE SCALE GENOMIC DNA]</scope>
</reference>
<dbReference type="Proteomes" id="UP000410492">
    <property type="component" value="Unassembled WGS sequence"/>
</dbReference>
<dbReference type="EMBL" id="CAACVG010007189">
    <property type="protein sequence ID" value="VEN44094.1"/>
    <property type="molecule type" value="Genomic_DNA"/>
</dbReference>
<proteinExistence type="predicted"/>
<evidence type="ECO:0000313" key="1">
    <source>
        <dbReference type="EMBL" id="VEN44094.1"/>
    </source>
</evidence>
<name>A0A653C9I7_CALMS</name>
<evidence type="ECO:0000313" key="2">
    <source>
        <dbReference type="Proteomes" id="UP000410492"/>
    </source>
</evidence>